<evidence type="ECO:0000313" key="1">
    <source>
        <dbReference type="EMBL" id="KKK89237.1"/>
    </source>
</evidence>
<proteinExistence type="predicted"/>
<sequence length="55" mass="5707">MVFLIEVSHCAQNGRGSACGTTGTDTLLKQKGGTGERGGFGITGDLRIFESVFGE</sequence>
<dbReference type="AlphaFoldDB" id="A0A0F8Z625"/>
<dbReference type="EMBL" id="LAZR01049616">
    <property type="protein sequence ID" value="KKK89237.1"/>
    <property type="molecule type" value="Genomic_DNA"/>
</dbReference>
<gene>
    <name evidence="1" type="ORF">LCGC14_2735110</name>
</gene>
<name>A0A0F8Z625_9ZZZZ</name>
<comment type="caution">
    <text evidence="1">The sequence shown here is derived from an EMBL/GenBank/DDBJ whole genome shotgun (WGS) entry which is preliminary data.</text>
</comment>
<feature type="non-terminal residue" evidence="1">
    <location>
        <position position="55"/>
    </location>
</feature>
<reference evidence="1" key="1">
    <citation type="journal article" date="2015" name="Nature">
        <title>Complex archaea that bridge the gap between prokaryotes and eukaryotes.</title>
        <authorList>
            <person name="Spang A."/>
            <person name="Saw J.H."/>
            <person name="Jorgensen S.L."/>
            <person name="Zaremba-Niedzwiedzka K."/>
            <person name="Martijn J."/>
            <person name="Lind A.E."/>
            <person name="van Eijk R."/>
            <person name="Schleper C."/>
            <person name="Guy L."/>
            <person name="Ettema T.J."/>
        </authorList>
    </citation>
    <scope>NUCLEOTIDE SEQUENCE</scope>
</reference>
<protein>
    <submittedName>
        <fullName evidence="1">Uncharacterized protein</fullName>
    </submittedName>
</protein>
<accession>A0A0F8Z625</accession>
<organism evidence="1">
    <name type="scientific">marine sediment metagenome</name>
    <dbReference type="NCBI Taxonomy" id="412755"/>
    <lineage>
        <taxon>unclassified sequences</taxon>
        <taxon>metagenomes</taxon>
        <taxon>ecological metagenomes</taxon>
    </lineage>
</organism>